<dbReference type="CDD" id="cd06152">
    <property type="entry name" value="YjgF_YER057c_UK114_like_4"/>
    <property type="match status" value="1"/>
</dbReference>
<dbReference type="Pfam" id="PF01042">
    <property type="entry name" value="Ribonuc_L-PSP"/>
    <property type="match status" value="1"/>
</dbReference>
<evidence type="ECO:0000313" key="2">
    <source>
        <dbReference type="Proteomes" id="UP000053958"/>
    </source>
</evidence>
<dbReference type="PANTHER" id="PTHR43857">
    <property type="entry name" value="BLR7761 PROTEIN"/>
    <property type="match status" value="1"/>
</dbReference>
<protein>
    <submittedName>
        <fullName evidence="1">Uncharacterized protein</fullName>
    </submittedName>
</protein>
<dbReference type="SUPFAM" id="SSF55298">
    <property type="entry name" value="YjgF-like"/>
    <property type="match status" value="1"/>
</dbReference>
<proteinExistence type="predicted"/>
<dbReference type="Proteomes" id="UP000053958">
    <property type="component" value="Unassembled WGS sequence"/>
</dbReference>
<dbReference type="OrthoDB" id="309640at2759"/>
<dbReference type="RefSeq" id="XP_013328832.1">
    <property type="nucleotide sequence ID" value="XM_013473378.1"/>
</dbReference>
<name>A0A0F4YVV7_RASE3</name>
<dbReference type="GeneID" id="25316098"/>
<dbReference type="InterPro" id="IPR006175">
    <property type="entry name" value="YjgF/YER057c/UK114"/>
</dbReference>
<dbReference type="EMBL" id="LASV01000150">
    <property type="protein sequence ID" value="KKA22220.1"/>
    <property type="molecule type" value="Genomic_DNA"/>
</dbReference>
<evidence type="ECO:0000313" key="1">
    <source>
        <dbReference type="EMBL" id="KKA22220.1"/>
    </source>
</evidence>
<keyword evidence="2" id="KW-1185">Reference proteome</keyword>
<dbReference type="Gene3D" id="3.30.1330.40">
    <property type="entry name" value="RutC-like"/>
    <property type="match status" value="1"/>
</dbReference>
<dbReference type="AlphaFoldDB" id="A0A0F4YVV7"/>
<reference evidence="1 2" key="1">
    <citation type="submission" date="2015-04" db="EMBL/GenBank/DDBJ databases">
        <authorList>
            <person name="Heijne W.H."/>
            <person name="Fedorova N.D."/>
            <person name="Nierman W.C."/>
            <person name="Vollebregt A.W."/>
            <person name="Zhao Z."/>
            <person name="Wu L."/>
            <person name="Kumar M."/>
            <person name="Stam H."/>
            <person name="van den Berg M.A."/>
            <person name="Pel H.J."/>
        </authorList>
    </citation>
    <scope>NUCLEOTIDE SEQUENCE [LARGE SCALE GENOMIC DNA]</scope>
    <source>
        <strain evidence="1 2">CBS 393.64</strain>
    </source>
</reference>
<gene>
    <name evidence="1" type="ORF">T310_3749</name>
</gene>
<accession>A0A0F4YVV7</accession>
<comment type="caution">
    <text evidence="1">The sequence shown here is derived from an EMBL/GenBank/DDBJ whole genome shotgun (WGS) entry which is preliminary data.</text>
</comment>
<organism evidence="1 2">
    <name type="scientific">Rasamsonia emersonii (strain ATCC 16479 / CBS 393.64 / IMI 116815)</name>
    <dbReference type="NCBI Taxonomy" id="1408163"/>
    <lineage>
        <taxon>Eukaryota</taxon>
        <taxon>Fungi</taxon>
        <taxon>Dikarya</taxon>
        <taxon>Ascomycota</taxon>
        <taxon>Pezizomycotina</taxon>
        <taxon>Eurotiomycetes</taxon>
        <taxon>Eurotiomycetidae</taxon>
        <taxon>Eurotiales</taxon>
        <taxon>Trichocomaceae</taxon>
        <taxon>Rasamsonia</taxon>
    </lineage>
</organism>
<dbReference type="InterPro" id="IPR035959">
    <property type="entry name" value="RutC-like_sf"/>
</dbReference>
<sequence length="150" mass="16925">MSSLSYYSRPGRGQHWQQQFGFSEACIIGDRMEVAGQTGMAPDSTTIPATLEEEVAQAFANINEVILYALEKSNHPARSNAPSKTGWDFVTRVRTYHVNLPETRDRIIGLMVQNVKKWCPNHQPTWTMIGVQSLPFPEQNVEIEVDVYLG</sequence>
<dbReference type="PANTHER" id="PTHR43857:SF1">
    <property type="entry name" value="YJGH FAMILY PROTEIN"/>
    <property type="match status" value="1"/>
</dbReference>